<dbReference type="RefSeq" id="WP_211801525.1">
    <property type="nucleotide sequence ID" value="NZ_JAGSCS010000011.1"/>
</dbReference>
<dbReference type="Proteomes" id="UP000675379">
    <property type="component" value="Unassembled WGS sequence"/>
</dbReference>
<evidence type="ECO:0000313" key="1">
    <source>
        <dbReference type="EMBL" id="MBR0576515.1"/>
    </source>
</evidence>
<dbReference type="AlphaFoldDB" id="A0A941CPJ3"/>
<dbReference type="Pfam" id="PF08282">
    <property type="entry name" value="Hydrolase_3"/>
    <property type="match status" value="1"/>
</dbReference>
<dbReference type="NCBIfam" id="TIGR00099">
    <property type="entry name" value="Cof-subfamily"/>
    <property type="match status" value="1"/>
</dbReference>
<dbReference type="Gene3D" id="3.40.50.1000">
    <property type="entry name" value="HAD superfamily/HAD-like"/>
    <property type="match status" value="1"/>
</dbReference>
<dbReference type="NCBIfam" id="TIGR01484">
    <property type="entry name" value="HAD-SF-IIB"/>
    <property type="match status" value="1"/>
</dbReference>
<evidence type="ECO:0000313" key="2">
    <source>
        <dbReference type="Proteomes" id="UP000675379"/>
    </source>
</evidence>
<protein>
    <submittedName>
        <fullName evidence="1">HAD family hydrolase</fullName>
    </submittedName>
</protein>
<dbReference type="GO" id="GO:0016791">
    <property type="term" value="F:phosphatase activity"/>
    <property type="evidence" value="ECO:0007669"/>
    <property type="project" value="TreeGrafter"/>
</dbReference>
<dbReference type="InterPro" id="IPR000150">
    <property type="entry name" value="Cof"/>
</dbReference>
<name>A0A941CPJ3_9CLOT</name>
<keyword evidence="2" id="KW-1185">Reference proteome</keyword>
<dbReference type="CDD" id="cd07516">
    <property type="entry name" value="HAD_Pase"/>
    <property type="match status" value="1"/>
</dbReference>
<dbReference type="PANTHER" id="PTHR10000">
    <property type="entry name" value="PHOSPHOSERINE PHOSPHATASE"/>
    <property type="match status" value="1"/>
</dbReference>
<dbReference type="GO" id="GO:0005829">
    <property type="term" value="C:cytosol"/>
    <property type="evidence" value="ECO:0007669"/>
    <property type="project" value="TreeGrafter"/>
</dbReference>
<dbReference type="GO" id="GO:0000287">
    <property type="term" value="F:magnesium ion binding"/>
    <property type="evidence" value="ECO:0007669"/>
    <property type="project" value="TreeGrafter"/>
</dbReference>
<dbReference type="InterPro" id="IPR006379">
    <property type="entry name" value="HAD-SF_hydro_IIB"/>
</dbReference>
<sequence length="291" mass="32148">MKLFVTDLDGTLLNADHQLSEYSQRTLNMAMNMGIPVCIATGRSYGDILGILSGLENMPYIISSNGASIYDNQGKKLHSISIPMDQTRDIITYLKASNLEFEVASDEYTYVTQGGLDLLRQELEDLGAMESAKRQELENDVLGLVLSQGNLKVVDTLEDVLAQAKEANSISSISAYINKIHKAMEYFSMDKRIRTFSSWKYNFEMTSKKTSKGIALTYLCEHLNIPLADVAAIGDNYNDLSMLKVAGIKGGMANAVPNLLSIADYVAPSNDEDGAVKFLLKLMDDMGYLYK</sequence>
<reference evidence="1" key="1">
    <citation type="submission" date="2021-04" db="EMBL/GenBank/DDBJ databases">
        <title>Proteiniclasticum sedimins sp. nov., an obligate anaerobic bacterium isolated from anaerobic sludge.</title>
        <authorList>
            <person name="Liu J."/>
        </authorList>
    </citation>
    <scope>NUCLEOTIDE SEQUENCE</scope>
    <source>
        <strain evidence="1">BAD-10</strain>
    </source>
</reference>
<dbReference type="SUPFAM" id="SSF56784">
    <property type="entry name" value="HAD-like"/>
    <property type="match status" value="1"/>
</dbReference>
<dbReference type="SFLD" id="SFLDG01140">
    <property type="entry name" value="C2.B:_Phosphomannomutase_and_P"/>
    <property type="match status" value="1"/>
</dbReference>
<proteinExistence type="predicted"/>
<dbReference type="PROSITE" id="PS01228">
    <property type="entry name" value="COF_1"/>
    <property type="match status" value="1"/>
</dbReference>
<dbReference type="PANTHER" id="PTHR10000:SF55">
    <property type="entry name" value="5-AMINO-6-(5-PHOSPHO-D-RIBITYLAMINO)URACIL PHOSPHATASE YCSE"/>
    <property type="match status" value="1"/>
</dbReference>
<dbReference type="EMBL" id="JAGSCS010000011">
    <property type="protein sequence ID" value="MBR0576515.1"/>
    <property type="molecule type" value="Genomic_DNA"/>
</dbReference>
<dbReference type="Gene3D" id="3.30.1240.10">
    <property type="match status" value="1"/>
</dbReference>
<organism evidence="1 2">
    <name type="scientific">Proteiniclasticum sediminis</name>
    <dbReference type="NCBI Taxonomy" id="2804028"/>
    <lineage>
        <taxon>Bacteria</taxon>
        <taxon>Bacillati</taxon>
        <taxon>Bacillota</taxon>
        <taxon>Clostridia</taxon>
        <taxon>Eubacteriales</taxon>
        <taxon>Clostridiaceae</taxon>
        <taxon>Proteiniclasticum</taxon>
    </lineage>
</organism>
<accession>A0A941CPJ3</accession>
<dbReference type="InterPro" id="IPR036412">
    <property type="entry name" value="HAD-like_sf"/>
</dbReference>
<dbReference type="InterPro" id="IPR023214">
    <property type="entry name" value="HAD_sf"/>
</dbReference>
<dbReference type="SFLD" id="SFLDS00003">
    <property type="entry name" value="Haloacid_Dehalogenase"/>
    <property type="match status" value="1"/>
</dbReference>
<gene>
    <name evidence="1" type="ORF">KCG48_09195</name>
</gene>
<comment type="caution">
    <text evidence="1">The sequence shown here is derived from an EMBL/GenBank/DDBJ whole genome shotgun (WGS) entry which is preliminary data.</text>
</comment>
<keyword evidence="1" id="KW-0378">Hydrolase</keyword>